<gene>
    <name evidence="2" type="ORF">ZEAMMB73_Zm00001d048176</name>
</gene>
<feature type="compositionally biased region" description="Basic residues" evidence="1">
    <location>
        <begin position="43"/>
        <end position="71"/>
    </location>
</feature>
<protein>
    <submittedName>
        <fullName evidence="2">Vicilin-like seed storage protein</fullName>
    </submittedName>
</protein>
<organism evidence="2">
    <name type="scientific">Zea mays</name>
    <name type="common">Maize</name>
    <dbReference type="NCBI Taxonomy" id="4577"/>
    <lineage>
        <taxon>Eukaryota</taxon>
        <taxon>Viridiplantae</taxon>
        <taxon>Streptophyta</taxon>
        <taxon>Embryophyta</taxon>
        <taxon>Tracheophyta</taxon>
        <taxon>Spermatophyta</taxon>
        <taxon>Magnoliopsida</taxon>
        <taxon>Liliopsida</taxon>
        <taxon>Poales</taxon>
        <taxon>Poaceae</taxon>
        <taxon>PACMAD clade</taxon>
        <taxon>Panicoideae</taxon>
        <taxon>Andropogonodae</taxon>
        <taxon>Andropogoneae</taxon>
        <taxon>Tripsacinae</taxon>
        <taxon>Zea</taxon>
    </lineage>
</organism>
<reference evidence="2" key="1">
    <citation type="submission" date="2015-12" db="EMBL/GenBank/DDBJ databases">
        <title>Update maize B73 reference genome by single molecule sequencing technologies.</title>
        <authorList>
            <consortium name="Maize Genome Sequencing Project"/>
            <person name="Ware D."/>
        </authorList>
    </citation>
    <scope>NUCLEOTIDE SEQUENCE</scope>
    <source>
        <tissue evidence="2">Seedling</tissue>
    </source>
</reference>
<dbReference type="EMBL" id="CM000785">
    <property type="protein sequence ID" value="AQL09055.1"/>
    <property type="molecule type" value="Genomic_DNA"/>
</dbReference>
<evidence type="ECO:0000313" key="2">
    <source>
        <dbReference type="EMBL" id="AQL09055.1"/>
    </source>
</evidence>
<accession>A0A1D6PIA5</accession>
<feature type="compositionally biased region" description="Basic residues" evidence="1">
    <location>
        <begin position="86"/>
        <end position="96"/>
    </location>
</feature>
<feature type="compositionally biased region" description="Basic and acidic residues" evidence="1">
    <location>
        <begin position="25"/>
        <end position="42"/>
    </location>
</feature>
<dbReference type="AlphaFoldDB" id="A0A1D6PIA5"/>
<feature type="compositionally biased region" description="Basic and acidic residues" evidence="1">
    <location>
        <begin position="72"/>
        <end position="83"/>
    </location>
</feature>
<sequence>PRSASRRYCRAYRALRSWRRRPRRRGSDGRRKGEGKGKDRENVRRKRRGGNGRRRKRRKSGRGNGRKRRGRKEREEEGGDKPPYRLSKKLKKRYHARAGVFSRSG</sequence>
<evidence type="ECO:0000256" key="1">
    <source>
        <dbReference type="SAM" id="MobiDB-lite"/>
    </source>
</evidence>
<name>A0A1D6PIA5_MAIZE</name>
<feature type="region of interest" description="Disordered" evidence="1">
    <location>
        <begin position="15"/>
        <end position="105"/>
    </location>
</feature>
<proteinExistence type="predicted"/>
<feature type="non-terminal residue" evidence="2">
    <location>
        <position position="1"/>
    </location>
</feature>